<dbReference type="EMBL" id="FO203527">
    <property type="protein sequence ID" value="CCO61616.1"/>
    <property type="molecule type" value="Genomic_DNA"/>
</dbReference>
<dbReference type="InterPro" id="IPR036465">
    <property type="entry name" value="vWFA_dom_sf"/>
</dbReference>
<dbReference type="InterPro" id="IPR025861">
    <property type="entry name" value="CobT_VWA_dom"/>
</dbReference>
<dbReference type="InterPro" id="IPR006538">
    <property type="entry name" value="CobT"/>
</dbReference>
<dbReference type="SUPFAM" id="SSF53300">
    <property type="entry name" value="vWA-like"/>
    <property type="match status" value="1"/>
</dbReference>
<dbReference type="eggNOG" id="COG4547">
    <property type="taxonomic scope" value="Bacteria"/>
</dbReference>
<evidence type="ECO:0000313" key="3">
    <source>
        <dbReference type="Proteomes" id="UP000016895"/>
    </source>
</evidence>
<keyword evidence="2" id="KW-0328">Glycosyltransferase</keyword>
<dbReference type="GO" id="GO:0016757">
    <property type="term" value="F:glycosyltransferase activity"/>
    <property type="evidence" value="ECO:0007669"/>
    <property type="project" value="UniProtKB-KW"/>
</dbReference>
<dbReference type="Pfam" id="PF06213">
    <property type="entry name" value="CobT"/>
    <property type="match status" value="1"/>
</dbReference>
<protein>
    <submittedName>
        <fullName evidence="2">Putative Cobalt chelatase, Cobalamin biosynthesis protein CobT (Nicotinate-mononucleotide:5, 6-dimethylbenzimidazole phosphoribosyltransferase)</fullName>
        <ecNumber evidence="2">6.6.1.2</ecNumber>
    </submittedName>
</protein>
<proteinExistence type="predicted"/>
<dbReference type="GO" id="GO:0051116">
    <property type="term" value="F:cobaltochelatase activity"/>
    <property type="evidence" value="ECO:0007669"/>
    <property type="project" value="UniProtKB-EC"/>
</dbReference>
<dbReference type="STRING" id="28173.VIBNI_B1897"/>
<keyword evidence="2" id="KW-0808">Transferase</keyword>
<dbReference type="Pfam" id="PF11775">
    <property type="entry name" value="CobT_C"/>
    <property type="match status" value="1"/>
</dbReference>
<organism evidence="2 3">
    <name type="scientific">Vibrio nigripulchritudo</name>
    <dbReference type="NCBI Taxonomy" id="28173"/>
    <lineage>
        <taxon>Bacteria</taxon>
        <taxon>Pseudomonadati</taxon>
        <taxon>Pseudomonadota</taxon>
        <taxon>Gammaproteobacteria</taxon>
        <taxon>Vibrionales</taxon>
        <taxon>Vibrionaceae</taxon>
        <taxon>Vibrio</taxon>
    </lineage>
</organism>
<keyword evidence="3" id="KW-1185">Reference proteome</keyword>
<sequence length="576" mass="65460">MMVAMAFKENISAKQSKQLQRELMMSTLRSLLDEEQLDLRGHHLYLNGKRLVYLAAHLQWHPLPEEQDAQRGMVDGWALHLMHTDLPLFHQTRPRHTVAAWVFDFLEQLRVENRVSPLHQGMTHNLDANFERWSSGFVESGLLESQVGILLFSIVHMVRSRLSSQPLPEGVEDQIEATRMWLAPLMGNALLGLRQNRQSQEDFAQHANEIARLAAEHIDEWLEDEVSQTPTNNRAVFQLLVDNESQIDASMPVAEPGNAKSASIESVYYQAFTRIFDEERYAATLVRSALLNEYRQELDSEFLQSGLSVRRIAQRLCQRFALPREPHYQYGEEAGRLDGRRLTQLIASPTENRVFYTRPNQPKPNAELAILVDCSGSMRQHIKPVTLFIDVLVRATQLAHIPSQVLGFTTREWNGGRAYKEWMKQGKPKHPGRLNDVRHLIFKETTDTWAQSKGQIAALLKQDLFKEGVDGEAVAWASQRLLESSATRKLLLVISDGCPMDTATQLANGEDYLTHHLCRVIENMSKRGITTMGLGVGLDLSALYPHHIAVEPDQDFHTQTLLNVVDRLADAATHSR</sequence>
<dbReference type="GO" id="GO:0009236">
    <property type="term" value="P:cobalamin biosynthetic process"/>
    <property type="evidence" value="ECO:0007669"/>
    <property type="project" value="InterPro"/>
</dbReference>
<accession>U4KEP0</accession>
<dbReference type="InterPro" id="IPR051928">
    <property type="entry name" value="NorD/CobT"/>
</dbReference>
<name>U4KEP0_9VIBR</name>
<dbReference type="PANTHER" id="PTHR41248:SF1">
    <property type="entry name" value="NORD PROTEIN"/>
    <property type="match status" value="1"/>
</dbReference>
<keyword evidence="2" id="KW-0436">Ligase</keyword>
<dbReference type="PIRSF" id="PIRSF031715">
    <property type="entry name" value="Cob_chel_CobT"/>
    <property type="match status" value="1"/>
</dbReference>
<evidence type="ECO:0000259" key="1">
    <source>
        <dbReference type="Pfam" id="PF11775"/>
    </source>
</evidence>
<dbReference type="KEGG" id="vni:VIBNI_B1897"/>
<reference evidence="2 3" key="1">
    <citation type="journal article" date="2013" name="ISME J.">
        <title>Comparative genomics of pathogenic lineages of Vibrio nigripulchritudo identifies virulence-associated traits.</title>
        <authorList>
            <person name="Goudenege D."/>
            <person name="Labreuche Y."/>
            <person name="Krin E."/>
            <person name="Ansquer D."/>
            <person name="Mangenot S."/>
            <person name="Calteau A."/>
            <person name="Medigue C."/>
            <person name="Mazel D."/>
            <person name="Polz M.F."/>
            <person name="Le Roux F."/>
        </authorList>
    </citation>
    <scope>NUCLEOTIDE SEQUENCE [LARGE SCALE GENOMIC DNA]</scope>
    <source>
        <strain evidence="3">SnF1</strain>
    </source>
</reference>
<dbReference type="Proteomes" id="UP000016895">
    <property type="component" value="Chromosome 2"/>
</dbReference>
<dbReference type="EC" id="6.6.1.2" evidence="2"/>
<dbReference type="PATRIC" id="fig|1260221.3.peg.5472"/>
<dbReference type="PANTHER" id="PTHR41248">
    <property type="entry name" value="NORD PROTEIN"/>
    <property type="match status" value="1"/>
</dbReference>
<feature type="domain" description="Cobalamin biosynthesis protein CobT VWA" evidence="1">
    <location>
        <begin position="364"/>
        <end position="546"/>
    </location>
</feature>
<gene>
    <name evidence="2" type="ORF">VIBNI_B1897</name>
</gene>
<dbReference type="AlphaFoldDB" id="U4KEP0"/>
<evidence type="ECO:0000313" key="2">
    <source>
        <dbReference type="EMBL" id="CCO61616.1"/>
    </source>
</evidence>